<sequence>MSLVRFLCQMLTLCPAVATAAAAAAAALLSLHVDGVALAKRSRSASGVAALRTVASVLHGQLVSLHVDGVTLAKRSRSDRTVASVLHVQLDDMRPRARFPVVMQPVDSGYNSHMRRRDSGGTGGGAAAAAVPPAIPFVCIQYEREVATLGMPHFKSFEVALQQCCVRVDVDFVLHILSIATRVLPEFTDSAVLDKIAAAKQALRHTLTAPARHDHSLVYLEMFRHAPIAVQLELYVGQRALSLETTPAIEDTDAARSMLAHEDLDAAAQAHALPFYRKISLTFNKTLANEDPDAAGGLAVLGGSFLSAVGVLGGTLARISPTFVFDELLVTHYFGSARELAAALARGLVQQGVAQGYKLAAALARGLVLQGVPQGYKPGSERSYKVVGSMELLGDPLALVNKLSDSVLQFLRTTQAEFRGEEPTFGAGARMLVSGVVGGAFGSAAKIAGSLEDVIRGLSGTEVADAEGGGDTRVRHLKHGFQRGGQHGFERGGQVLYDSIQQGISGLVDRPMEGAKEEGVAGFLTGMAKGIVVAVAAPVAGALGAVSKVTEGVDASTRYRQLERMGRRREPRSAQPGCPLAVLTRDMMAANLRIVVVAESSAAAIAAAVDAAAAAATAAADGAGGSAAAAGGGGGAGGGDGGDGGTERNGGGGGGGGVGGDGAGTVRRTSAVGGGA</sequence>
<feature type="region of interest" description="Disordered" evidence="2">
    <location>
        <begin position="629"/>
        <end position="676"/>
    </location>
</feature>
<dbReference type="GO" id="GO:0045053">
    <property type="term" value="P:protein retention in Golgi apparatus"/>
    <property type="evidence" value="ECO:0007669"/>
    <property type="project" value="TreeGrafter"/>
</dbReference>
<feature type="signal peptide" evidence="3">
    <location>
        <begin position="1"/>
        <end position="22"/>
    </location>
</feature>
<accession>A0A835YJU6</accession>
<dbReference type="AlphaFoldDB" id="A0A835YJU6"/>
<keyword evidence="3" id="KW-0732">Signal</keyword>
<feature type="compositionally biased region" description="Gly residues" evidence="2">
    <location>
        <begin position="629"/>
        <end position="663"/>
    </location>
</feature>
<evidence type="ECO:0000256" key="1">
    <source>
        <dbReference type="ARBA" id="ARBA00006545"/>
    </source>
</evidence>
<dbReference type="PANTHER" id="PTHR16166:SF93">
    <property type="entry name" value="INTERMEMBRANE LIPID TRANSFER PROTEIN VPS13"/>
    <property type="match status" value="1"/>
</dbReference>
<dbReference type="InterPro" id="IPR026847">
    <property type="entry name" value="VPS13"/>
</dbReference>
<dbReference type="GO" id="GO:0006623">
    <property type="term" value="P:protein targeting to vacuole"/>
    <property type="evidence" value="ECO:0007669"/>
    <property type="project" value="TreeGrafter"/>
</dbReference>
<evidence type="ECO:0008006" key="6">
    <source>
        <dbReference type="Google" id="ProtNLM"/>
    </source>
</evidence>
<dbReference type="PANTHER" id="PTHR16166">
    <property type="entry name" value="VACUOLAR PROTEIN SORTING-ASSOCIATED PROTEIN VPS13"/>
    <property type="match status" value="1"/>
</dbReference>
<keyword evidence="5" id="KW-1185">Reference proteome</keyword>
<reference evidence="4" key="1">
    <citation type="submission" date="2021-02" db="EMBL/GenBank/DDBJ databases">
        <title>First Annotated Genome of the Yellow-green Alga Tribonema minus.</title>
        <authorList>
            <person name="Mahan K.M."/>
        </authorList>
    </citation>
    <scope>NUCLEOTIDE SEQUENCE</scope>
    <source>
        <strain evidence="4">UTEX B ZZ1240</strain>
    </source>
</reference>
<name>A0A835YJU6_9STRA</name>
<evidence type="ECO:0000256" key="3">
    <source>
        <dbReference type="SAM" id="SignalP"/>
    </source>
</evidence>
<comment type="caution">
    <text evidence="4">The sequence shown here is derived from an EMBL/GenBank/DDBJ whole genome shotgun (WGS) entry which is preliminary data.</text>
</comment>
<evidence type="ECO:0000256" key="2">
    <source>
        <dbReference type="SAM" id="MobiDB-lite"/>
    </source>
</evidence>
<dbReference type="OrthoDB" id="428159at2759"/>
<proteinExistence type="inferred from homology"/>
<gene>
    <name evidence="4" type="ORF">JKP88DRAFT_351402</name>
</gene>
<protein>
    <recommendedName>
        <fullName evidence="6">Vacuolar protein sorting-associated protein 13 DH-like domain-containing protein</fullName>
    </recommendedName>
</protein>
<dbReference type="Proteomes" id="UP000664859">
    <property type="component" value="Unassembled WGS sequence"/>
</dbReference>
<dbReference type="EMBL" id="JAFCMP010000546">
    <property type="protein sequence ID" value="KAG5175783.1"/>
    <property type="molecule type" value="Genomic_DNA"/>
</dbReference>
<evidence type="ECO:0000313" key="5">
    <source>
        <dbReference type="Proteomes" id="UP000664859"/>
    </source>
</evidence>
<evidence type="ECO:0000313" key="4">
    <source>
        <dbReference type="EMBL" id="KAG5175783.1"/>
    </source>
</evidence>
<comment type="similarity">
    <text evidence="1">Belongs to the VPS13 family.</text>
</comment>
<feature type="chain" id="PRO_5032289271" description="Vacuolar protein sorting-associated protein 13 DH-like domain-containing protein" evidence="3">
    <location>
        <begin position="23"/>
        <end position="676"/>
    </location>
</feature>
<organism evidence="4 5">
    <name type="scientific">Tribonema minus</name>
    <dbReference type="NCBI Taxonomy" id="303371"/>
    <lineage>
        <taxon>Eukaryota</taxon>
        <taxon>Sar</taxon>
        <taxon>Stramenopiles</taxon>
        <taxon>Ochrophyta</taxon>
        <taxon>PX clade</taxon>
        <taxon>Xanthophyceae</taxon>
        <taxon>Tribonematales</taxon>
        <taxon>Tribonemataceae</taxon>
        <taxon>Tribonema</taxon>
    </lineage>
</organism>